<evidence type="ECO:0000256" key="6">
    <source>
        <dbReference type="ARBA" id="ARBA00023242"/>
    </source>
</evidence>
<keyword evidence="5" id="KW-0804">Transcription</keyword>
<comment type="caution">
    <text evidence="10">The sequence shown here is derived from an EMBL/GenBank/DDBJ whole genome shotgun (WGS) entry which is preliminary data.</text>
</comment>
<keyword evidence="11" id="KW-1185">Reference proteome</keyword>
<evidence type="ECO:0000256" key="2">
    <source>
        <dbReference type="ARBA" id="ARBA00023015"/>
    </source>
</evidence>
<dbReference type="CDD" id="cd00018">
    <property type="entry name" value="AP2"/>
    <property type="match status" value="1"/>
</dbReference>
<dbReference type="PRINTS" id="PR00367">
    <property type="entry name" value="ETHRSPELEMNT"/>
</dbReference>
<organism evidence="10 11">
    <name type="scientific">Miscanthus lutarioriparius</name>
    <dbReference type="NCBI Taxonomy" id="422564"/>
    <lineage>
        <taxon>Eukaryota</taxon>
        <taxon>Viridiplantae</taxon>
        <taxon>Streptophyta</taxon>
        <taxon>Embryophyta</taxon>
        <taxon>Tracheophyta</taxon>
        <taxon>Spermatophyta</taxon>
        <taxon>Magnoliopsida</taxon>
        <taxon>Liliopsida</taxon>
        <taxon>Poales</taxon>
        <taxon>Poaceae</taxon>
        <taxon>PACMAD clade</taxon>
        <taxon>Panicoideae</taxon>
        <taxon>Andropogonodae</taxon>
        <taxon>Andropogoneae</taxon>
        <taxon>Saccharinae</taxon>
        <taxon>Miscanthus</taxon>
    </lineage>
</organism>
<evidence type="ECO:0000256" key="8">
    <source>
        <dbReference type="SAM" id="MobiDB-lite"/>
    </source>
</evidence>
<dbReference type="InterPro" id="IPR001471">
    <property type="entry name" value="AP2/ERF_dom"/>
</dbReference>
<protein>
    <recommendedName>
        <fullName evidence="9">AP2/ERF domain-containing protein</fullName>
    </recommendedName>
</protein>
<dbReference type="PANTHER" id="PTHR31985:SF215">
    <property type="entry name" value="OS02G0781300 PROTEIN"/>
    <property type="match status" value="1"/>
</dbReference>
<dbReference type="Proteomes" id="UP000604825">
    <property type="component" value="Unassembled WGS sequence"/>
</dbReference>
<evidence type="ECO:0000256" key="1">
    <source>
        <dbReference type="ARBA" id="ARBA00004123"/>
    </source>
</evidence>
<keyword evidence="2" id="KW-0805">Transcription regulation</keyword>
<feature type="domain" description="AP2/ERF" evidence="9">
    <location>
        <begin position="18"/>
        <end position="78"/>
    </location>
</feature>
<dbReference type="GO" id="GO:0005634">
    <property type="term" value="C:nucleus"/>
    <property type="evidence" value="ECO:0007669"/>
    <property type="project" value="UniProtKB-SubCell"/>
</dbReference>
<dbReference type="PROSITE" id="PS51032">
    <property type="entry name" value="AP2_ERF"/>
    <property type="match status" value="1"/>
</dbReference>
<dbReference type="GO" id="GO:0003677">
    <property type="term" value="F:DNA binding"/>
    <property type="evidence" value="ECO:0007669"/>
    <property type="project" value="UniProtKB-KW"/>
</dbReference>
<feature type="region of interest" description="Disordered" evidence="8">
    <location>
        <begin position="1"/>
        <end position="25"/>
    </location>
</feature>
<comment type="similarity">
    <text evidence="7">Belongs to the AP2/ERF transcription factor family. ERF subfamily.</text>
</comment>
<dbReference type="EMBL" id="CAJGYO010000008">
    <property type="protein sequence ID" value="CAD6249267.1"/>
    <property type="molecule type" value="Genomic_DNA"/>
</dbReference>
<dbReference type="InterPro" id="IPR051032">
    <property type="entry name" value="AP2/ERF_TF_ERF_subfamily"/>
</dbReference>
<dbReference type="AlphaFoldDB" id="A0A811PYA0"/>
<keyword evidence="6" id="KW-0539">Nucleus</keyword>
<dbReference type="PANTHER" id="PTHR31985">
    <property type="entry name" value="ETHYLENE-RESPONSIVE TRANSCRIPTION FACTOR ERF042-RELATED"/>
    <property type="match status" value="1"/>
</dbReference>
<dbReference type="InterPro" id="IPR016177">
    <property type="entry name" value="DNA-bd_dom_sf"/>
</dbReference>
<evidence type="ECO:0000256" key="4">
    <source>
        <dbReference type="ARBA" id="ARBA00023159"/>
    </source>
</evidence>
<name>A0A811PYA0_9POAL</name>
<keyword evidence="3" id="KW-0238">DNA-binding</keyword>
<accession>A0A811PYA0</accession>
<dbReference type="OrthoDB" id="1918918at2759"/>
<evidence type="ECO:0000256" key="7">
    <source>
        <dbReference type="ARBA" id="ARBA00024343"/>
    </source>
</evidence>
<evidence type="ECO:0000313" key="10">
    <source>
        <dbReference type="EMBL" id="CAD6249267.1"/>
    </source>
</evidence>
<dbReference type="Pfam" id="PF00847">
    <property type="entry name" value="AP2"/>
    <property type="match status" value="1"/>
</dbReference>
<evidence type="ECO:0000313" key="11">
    <source>
        <dbReference type="Proteomes" id="UP000604825"/>
    </source>
</evidence>
<gene>
    <name evidence="10" type="ORF">NCGR_LOCUS33102</name>
</gene>
<feature type="compositionally biased region" description="Polar residues" evidence="8">
    <location>
        <begin position="1"/>
        <end position="10"/>
    </location>
</feature>
<dbReference type="InterPro" id="IPR036955">
    <property type="entry name" value="AP2/ERF_dom_sf"/>
</dbReference>
<dbReference type="Gene3D" id="3.30.730.10">
    <property type="entry name" value="AP2/ERF domain"/>
    <property type="match status" value="1"/>
</dbReference>
<comment type="subcellular location">
    <subcellularLocation>
        <location evidence="1">Nucleus</location>
    </subcellularLocation>
</comment>
<evidence type="ECO:0000256" key="3">
    <source>
        <dbReference type="ARBA" id="ARBA00023125"/>
    </source>
</evidence>
<sequence length="293" mass="32161">MSSSPETEAGSSSSSSKKFKGVRKRKWGKWVSEIRLPNSRERIWLGSYDAPDKAARAFDAAFVCLRGRGAAGADLNFPDSPPPCRAGGCSSDPREVQAAALSHANRAAVTAQQAAAALIMDDADAADGGCSATPWDYYYSVATTWAAASLVAQLPARRRWWRPCAPTGASTGGPSWRTRRPSSPLPAGAAMRTTSCKCHRRRRRWPTRTWMTVSMAQPLLSGASTRETPTSDTSKAKLHRYRLQFYMHADAVQGYATRWRRMHASRQLASCTLHCYTAGALEKVVILWHSPHY</sequence>
<dbReference type="SUPFAM" id="SSF54171">
    <property type="entry name" value="DNA-binding domain"/>
    <property type="match status" value="1"/>
</dbReference>
<feature type="region of interest" description="Disordered" evidence="8">
    <location>
        <begin position="165"/>
        <end position="191"/>
    </location>
</feature>
<dbReference type="GO" id="GO:0003700">
    <property type="term" value="F:DNA-binding transcription factor activity"/>
    <property type="evidence" value="ECO:0007669"/>
    <property type="project" value="InterPro"/>
</dbReference>
<evidence type="ECO:0000256" key="5">
    <source>
        <dbReference type="ARBA" id="ARBA00023163"/>
    </source>
</evidence>
<evidence type="ECO:0000259" key="9">
    <source>
        <dbReference type="PROSITE" id="PS51032"/>
    </source>
</evidence>
<proteinExistence type="inferred from homology"/>
<keyword evidence="4" id="KW-0010">Activator</keyword>
<reference evidence="10" key="1">
    <citation type="submission" date="2020-10" db="EMBL/GenBank/DDBJ databases">
        <authorList>
            <person name="Han B."/>
            <person name="Lu T."/>
            <person name="Zhao Q."/>
            <person name="Huang X."/>
            <person name="Zhao Y."/>
        </authorList>
    </citation>
    <scope>NUCLEOTIDE SEQUENCE</scope>
</reference>
<dbReference type="SMART" id="SM00380">
    <property type="entry name" value="AP2"/>
    <property type="match status" value="1"/>
</dbReference>